<dbReference type="GO" id="GO:0005634">
    <property type="term" value="C:nucleus"/>
    <property type="evidence" value="ECO:0007669"/>
    <property type="project" value="UniProtKB-SubCell"/>
</dbReference>
<keyword evidence="3" id="KW-0862">Zinc</keyword>
<dbReference type="Proteomes" id="UP001454036">
    <property type="component" value="Unassembled WGS sequence"/>
</dbReference>
<feature type="compositionally biased region" description="Polar residues" evidence="9">
    <location>
        <begin position="376"/>
        <end position="392"/>
    </location>
</feature>
<accession>A0AAV3PKX5</accession>
<name>A0AAV3PKX5_LITER</name>
<feature type="region of interest" description="Disordered" evidence="9">
    <location>
        <begin position="282"/>
        <end position="302"/>
    </location>
</feature>
<keyword evidence="5 8" id="KW-0238">DNA-binding</keyword>
<dbReference type="PANTHER" id="PTHR31089:SF1">
    <property type="entry name" value="CYCLIC DOF FACTOR 3"/>
    <property type="match status" value="1"/>
</dbReference>
<dbReference type="GO" id="GO:0003700">
    <property type="term" value="F:DNA-binding transcription factor activity"/>
    <property type="evidence" value="ECO:0007669"/>
    <property type="project" value="InterPro"/>
</dbReference>
<evidence type="ECO:0000256" key="6">
    <source>
        <dbReference type="ARBA" id="ARBA00023163"/>
    </source>
</evidence>
<keyword evidence="2 8" id="KW-0863">Zinc-finger</keyword>
<dbReference type="GO" id="GO:0008270">
    <property type="term" value="F:zinc ion binding"/>
    <property type="evidence" value="ECO:0007669"/>
    <property type="project" value="UniProtKB-KW"/>
</dbReference>
<evidence type="ECO:0000256" key="9">
    <source>
        <dbReference type="SAM" id="MobiDB-lite"/>
    </source>
</evidence>
<feature type="domain" description="Dof-type" evidence="10">
    <location>
        <begin position="146"/>
        <end position="200"/>
    </location>
</feature>
<evidence type="ECO:0000256" key="1">
    <source>
        <dbReference type="ARBA" id="ARBA00022723"/>
    </source>
</evidence>
<evidence type="ECO:0000256" key="3">
    <source>
        <dbReference type="ARBA" id="ARBA00022833"/>
    </source>
</evidence>
<comment type="subcellular location">
    <subcellularLocation>
        <location evidence="8">Nucleus</location>
    </subcellularLocation>
</comment>
<evidence type="ECO:0000256" key="8">
    <source>
        <dbReference type="PROSITE-ProRule" id="PRU00071"/>
    </source>
</evidence>
<proteinExistence type="predicted"/>
<keyword evidence="6" id="KW-0804">Transcription</keyword>
<protein>
    <recommendedName>
        <fullName evidence="10">Dof-type domain-containing protein</fullName>
    </recommendedName>
</protein>
<feature type="compositionally biased region" description="Basic and acidic residues" evidence="9">
    <location>
        <begin position="396"/>
        <end position="420"/>
    </location>
</feature>
<comment type="caution">
    <text evidence="11">The sequence shown here is derived from an EMBL/GenBank/DDBJ whole genome shotgun (WGS) entry which is preliminary data.</text>
</comment>
<keyword evidence="1" id="KW-0479">Metal-binding</keyword>
<evidence type="ECO:0000256" key="7">
    <source>
        <dbReference type="ARBA" id="ARBA00023242"/>
    </source>
</evidence>
<dbReference type="Pfam" id="PF02701">
    <property type="entry name" value="Zn_ribbon_Dof"/>
    <property type="match status" value="1"/>
</dbReference>
<dbReference type="PROSITE" id="PS01361">
    <property type="entry name" value="ZF_DOF_1"/>
    <property type="match status" value="1"/>
</dbReference>
<dbReference type="PROSITE" id="PS50884">
    <property type="entry name" value="ZF_DOF_2"/>
    <property type="match status" value="1"/>
</dbReference>
<evidence type="ECO:0000256" key="4">
    <source>
        <dbReference type="ARBA" id="ARBA00023015"/>
    </source>
</evidence>
<dbReference type="PANTHER" id="PTHR31089">
    <property type="entry name" value="CYCLIC DOF FACTOR 2"/>
    <property type="match status" value="1"/>
</dbReference>
<dbReference type="EMBL" id="BAABME010001865">
    <property type="protein sequence ID" value="GAA0151861.1"/>
    <property type="molecule type" value="Genomic_DNA"/>
</dbReference>
<sequence length="494" mass="53456">MMEIREPEIKLFGKNISLPENGFVLPPLTVVVGGGGDGGNSIEMVSGKLNDEEGSEEGDVVDKYELDTDMDCSAGDPCETSPGEKDQNPSAEKFQNQSESSESDENLKSTQANDDSETGEQSKNGKDKGDATNSQQKTLKKPDKILPCPRCNSMDTKFCYYNNYNVNQPRHFCKNCQRYWTAGGTMRNVPVGAGRRKNKNSSSNCRHITISEALHAAHIDVPNGFHHPSIKPNGTVLSFGGSDSTLCESMSSVLNLAEKKAPNGYLNGYYKLEQGIPTPRKVGQVGDDCSSGSTVTTSSPMVNGGKQCPKPVMQNVNGFPSLPCLPTVAWPYPWNPAVPMPAICPSGYPIPFYPPPPYWNCSVPGPWRIPWMPSVSPTSNQKSLDSDPNSPTLGKRASDGELLKAGTPEDKQSPEKKRCEGSVLVPKTLRIDDPDEAAKSSIWTTLGIKYDSINKGGMFNAFQSKADKHVIAPSSVLQANPAALSRSATFQEKV</sequence>
<keyword evidence="12" id="KW-1185">Reference proteome</keyword>
<feature type="region of interest" description="Disordered" evidence="9">
    <location>
        <begin position="376"/>
        <end position="421"/>
    </location>
</feature>
<feature type="compositionally biased region" description="Polar residues" evidence="9">
    <location>
        <begin position="88"/>
        <end position="97"/>
    </location>
</feature>
<reference evidence="11 12" key="1">
    <citation type="submission" date="2024-01" db="EMBL/GenBank/DDBJ databases">
        <title>The complete chloroplast genome sequence of Lithospermum erythrorhizon: insights into the phylogenetic relationship among Boraginaceae species and the maternal lineages of purple gromwells.</title>
        <authorList>
            <person name="Okada T."/>
            <person name="Watanabe K."/>
        </authorList>
    </citation>
    <scope>NUCLEOTIDE SEQUENCE [LARGE SCALE GENOMIC DNA]</scope>
</reference>
<dbReference type="GO" id="GO:0003677">
    <property type="term" value="F:DNA binding"/>
    <property type="evidence" value="ECO:0007669"/>
    <property type="project" value="UniProtKB-UniRule"/>
</dbReference>
<evidence type="ECO:0000259" key="10">
    <source>
        <dbReference type="PROSITE" id="PS50884"/>
    </source>
</evidence>
<dbReference type="InterPro" id="IPR045174">
    <property type="entry name" value="Dof"/>
</dbReference>
<feature type="region of interest" description="Disordered" evidence="9">
    <location>
        <begin position="37"/>
        <end position="146"/>
    </location>
</feature>
<evidence type="ECO:0000313" key="11">
    <source>
        <dbReference type="EMBL" id="GAA0151861.1"/>
    </source>
</evidence>
<keyword evidence="4" id="KW-0805">Transcription regulation</keyword>
<organism evidence="11 12">
    <name type="scientific">Lithospermum erythrorhizon</name>
    <name type="common">Purple gromwell</name>
    <name type="synonym">Lithospermum officinale var. erythrorhizon</name>
    <dbReference type="NCBI Taxonomy" id="34254"/>
    <lineage>
        <taxon>Eukaryota</taxon>
        <taxon>Viridiplantae</taxon>
        <taxon>Streptophyta</taxon>
        <taxon>Embryophyta</taxon>
        <taxon>Tracheophyta</taxon>
        <taxon>Spermatophyta</taxon>
        <taxon>Magnoliopsida</taxon>
        <taxon>eudicotyledons</taxon>
        <taxon>Gunneridae</taxon>
        <taxon>Pentapetalae</taxon>
        <taxon>asterids</taxon>
        <taxon>lamiids</taxon>
        <taxon>Boraginales</taxon>
        <taxon>Boraginaceae</taxon>
        <taxon>Boraginoideae</taxon>
        <taxon>Lithospermeae</taxon>
        <taxon>Lithospermum</taxon>
    </lineage>
</organism>
<feature type="compositionally biased region" description="Polar residues" evidence="9">
    <location>
        <begin position="290"/>
        <end position="301"/>
    </location>
</feature>
<evidence type="ECO:0000256" key="2">
    <source>
        <dbReference type="ARBA" id="ARBA00022771"/>
    </source>
</evidence>
<keyword evidence="7 8" id="KW-0539">Nucleus</keyword>
<dbReference type="AlphaFoldDB" id="A0AAV3PKX5"/>
<evidence type="ECO:0000256" key="5">
    <source>
        <dbReference type="ARBA" id="ARBA00023125"/>
    </source>
</evidence>
<dbReference type="InterPro" id="IPR003851">
    <property type="entry name" value="Znf_Dof"/>
</dbReference>
<gene>
    <name evidence="11" type="ORF">LIER_10485</name>
</gene>
<evidence type="ECO:0000313" key="12">
    <source>
        <dbReference type="Proteomes" id="UP001454036"/>
    </source>
</evidence>